<protein>
    <submittedName>
        <fullName evidence="2">Uncharacterized protein</fullName>
    </submittedName>
</protein>
<dbReference type="Proteomes" id="UP001489004">
    <property type="component" value="Unassembled WGS sequence"/>
</dbReference>
<dbReference type="PANTHER" id="PTHR13326">
    <property type="entry name" value="TRNA PSEUDOURIDINE SYNTHASE D"/>
    <property type="match status" value="1"/>
</dbReference>
<organism evidence="2 3">
    <name type="scientific">[Myrmecia] bisecta</name>
    <dbReference type="NCBI Taxonomy" id="41462"/>
    <lineage>
        <taxon>Eukaryota</taxon>
        <taxon>Viridiplantae</taxon>
        <taxon>Chlorophyta</taxon>
        <taxon>core chlorophytes</taxon>
        <taxon>Trebouxiophyceae</taxon>
        <taxon>Trebouxiales</taxon>
        <taxon>Trebouxiaceae</taxon>
        <taxon>Myrmecia</taxon>
    </lineage>
</organism>
<accession>A0AAW1PQ10</accession>
<feature type="region of interest" description="Disordered" evidence="1">
    <location>
        <begin position="55"/>
        <end position="80"/>
    </location>
</feature>
<comment type="caution">
    <text evidence="2">The sequence shown here is derived from an EMBL/GenBank/DDBJ whole genome shotgun (WGS) entry which is preliminary data.</text>
</comment>
<evidence type="ECO:0000313" key="3">
    <source>
        <dbReference type="Proteomes" id="UP001489004"/>
    </source>
</evidence>
<reference evidence="2 3" key="1">
    <citation type="journal article" date="2024" name="Nat. Commun.">
        <title>Phylogenomics reveals the evolutionary origins of lichenization in chlorophyte algae.</title>
        <authorList>
            <person name="Puginier C."/>
            <person name="Libourel C."/>
            <person name="Otte J."/>
            <person name="Skaloud P."/>
            <person name="Haon M."/>
            <person name="Grisel S."/>
            <person name="Petersen M."/>
            <person name="Berrin J.G."/>
            <person name="Delaux P.M."/>
            <person name="Dal Grande F."/>
            <person name="Keller J."/>
        </authorList>
    </citation>
    <scope>NUCLEOTIDE SEQUENCE [LARGE SCALE GENOMIC DNA]</scope>
    <source>
        <strain evidence="2 3">SAG 2043</strain>
    </source>
</reference>
<proteinExistence type="predicted"/>
<dbReference type="GO" id="GO:0005634">
    <property type="term" value="C:nucleus"/>
    <property type="evidence" value="ECO:0007669"/>
    <property type="project" value="TreeGrafter"/>
</dbReference>
<sequence>MAASTEKDVGIECWVNALPGFTGILKQRYSDFKVNEVDLAGRVVRLTTITSPELEERKRRQEAKAAQPSQAAKACTDLQA</sequence>
<evidence type="ECO:0000256" key="1">
    <source>
        <dbReference type="SAM" id="MobiDB-lite"/>
    </source>
</evidence>
<gene>
    <name evidence="2" type="ORF">WJX72_012558</name>
</gene>
<keyword evidence="3" id="KW-1185">Reference proteome</keyword>
<dbReference type="GO" id="GO:0001522">
    <property type="term" value="P:pseudouridine synthesis"/>
    <property type="evidence" value="ECO:0007669"/>
    <property type="project" value="InterPro"/>
</dbReference>
<dbReference type="PANTHER" id="PTHR13326:SF21">
    <property type="entry name" value="PSEUDOURIDYLATE SYNTHASE PUS7L"/>
    <property type="match status" value="1"/>
</dbReference>
<name>A0AAW1PQ10_9CHLO</name>
<evidence type="ECO:0000313" key="2">
    <source>
        <dbReference type="EMBL" id="KAK9810547.1"/>
    </source>
</evidence>
<dbReference type="GO" id="GO:0009982">
    <property type="term" value="F:pseudouridine synthase activity"/>
    <property type="evidence" value="ECO:0007669"/>
    <property type="project" value="InterPro"/>
</dbReference>
<dbReference type="GO" id="GO:0003723">
    <property type="term" value="F:RNA binding"/>
    <property type="evidence" value="ECO:0007669"/>
    <property type="project" value="InterPro"/>
</dbReference>
<feature type="compositionally biased region" description="Low complexity" evidence="1">
    <location>
        <begin position="64"/>
        <end position="74"/>
    </location>
</feature>
<dbReference type="AlphaFoldDB" id="A0AAW1PQ10"/>
<dbReference type="InterPro" id="IPR001656">
    <property type="entry name" value="PsdUridine_synth_TruD"/>
</dbReference>
<dbReference type="EMBL" id="JALJOR010000010">
    <property type="protein sequence ID" value="KAK9810547.1"/>
    <property type="molecule type" value="Genomic_DNA"/>
</dbReference>